<organism evidence="1 2">
    <name type="scientific">Isoptericola peretonis</name>
    <dbReference type="NCBI Taxonomy" id="2918523"/>
    <lineage>
        <taxon>Bacteria</taxon>
        <taxon>Bacillati</taxon>
        <taxon>Actinomycetota</taxon>
        <taxon>Actinomycetes</taxon>
        <taxon>Micrococcales</taxon>
        <taxon>Promicromonosporaceae</taxon>
        <taxon>Isoptericola</taxon>
    </lineage>
</organism>
<keyword evidence="2" id="KW-1185">Reference proteome</keyword>
<accession>A0ABT0J699</accession>
<dbReference type="InterPro" id="IPR050725">
    <property type="entry name" value="CysQ/Inositol_MonoPase"/>
</dbReference>
<evidence type="ECO:0000313" key="2">
    <source>
        <dbReference type="Proteomes" id="UP001651050"/>
    </source>
</evidence>
<dbReference type="Gene3D" id="3.30.540.10">
    <property type="entry name" value="Fructose-1,6-Bisphosphatase, subunit A, domain 1"/>
    <property type="match status" value="1"/>
</dbReference>
<dbReference type="PRINTS" id="PR00377">
    <property type="entry name" value="IMPHPHTASES"/>
</dbReference>
<proteinExistence type="predicted"/>
<dbReference type="Pfam" id="PF00459">
    <property type="entry name" value="Inositol_P"/>
    <property type="match status" value="1"/>
</dbReference>
<dbReference type="PANTHER" id="PTHR43028">
    <property type="entry name" value="3'(2'),5'-BISPHOSPHATE NUCLEOTIDASE 1"/>
    <property type="match status" value="1"/>
</dbReference>
<dbReference type="SUPFAM" id="SSF56655">
    <property type="entry name" value="Carbohydrate phosphatase"/>
    <property type="match status" value="1"/>
</dbReference>
<name>A0ABT0J699_9MICO</name>
<dbReference type="CDD" id="cd01638">
    <property type="entry name" value="CysQ"/>
    <property type="match status" value="1"/>
</dbReference>
<comment type="caution">
    <text evidence="1">The sequence shown here is derived from an EMBL/GenBank/DDBJ whole genome shotgun (WGS) entry which is preliminary data.</text>
</comment>
<dbReference type="PANTHER" id="PTHR43028:SF5">
    <property type="entry name" value="3'(2'),5'-BISPHOSPHATE NUCLEOTIDASE 1"/>
    <property type="match status" value="1"/>
</dbReference>
<gene>
    <name evidence="1" type="ORF">M1843_14795</name>
</gene>
<protein>
    <submittedName>
        <fullName evidence="1">3'(2'),5'-bisphosphate nucleotidase CysQ</fullName>
    </submittedName>
</protein>
<reference evidence="1 2" key="1">
    <citation type="submission" date="2022-02" db="EMBL/GenBank/DDBJ databases">
        <title>The car tank lid bacteriome: a reservoir of bacteria with potential in bioremediation of fuel.</title>
        <authorList>
            <person name="Vidal-Verdu A."/>
            <person name="Gomez-Martinez D."/>
            <person name="Latorre-Perez A."/>
            <person name="Pereto J."/>
            <person name="Porcar M."/>
        </authorList>
    </citation>
    <scope>NUCLEOTIDE SEQUENCE [LARGE SCALE GENOMIC DNA]</scope>
    <source>
        <strain evidence="1 2">4D.3</strain>
    </source>
</reference>
<sequence length="305" mass="31419">MSPSAPSFPDPGLPDGELAAVLARGAGEVLRGLRADVDAAGGAFVTGELKDAGDTASQAWLADALAHARPYDAVLSEEAADPAARLTADRVWIIDPLDGTREFAERLAPAGPVGTGASTSPAAAAWRDDFAVHVALWKRGSDRPARLAAGAVGLPARSVVLGTTPTEGSSDVRPADPAAVLAGRRPLRLAASRSRPPEFVRRLAARGGVELVPMGSAGVKVLSVVDGTVDAYVHAGGQYEWDSAAPVAVALAAGLECTRLDGTPLEYNRQDPWLPDLFVCHPALAARLRAALTEVGVDIKEGAQP</sequence>
<dbReference type="Gene3D" id="3.40.190.80">
    <property type="match status" value="1"/>
</dbReference>
<dbReference type="EMBL" id="JALQCY010000004">
    <property type="protein sequence ID" value="MCK9795017.1"/>
    <property type="molecule type" value="Genomic_DNA"/>
</dbReference>
<dbReference type="InterPro" id="IPR000760">
    <property type="entry name" value="Inositol_monophosphatase-like"/>
</dbReference>
<dbReference type="RefSeq" id="WP_416344870.1">
    <property type="nucleotide sequence ID" value="NZ_JALQCY010000004.1"/>
</dbReference>
<evidence type="ECO:0000313" key="1">
    <source>
        <dbReference type="EMBL" id="MCK9795017.1"/>
    </source>
</evidence>
<dbReference type="Proteomes" id="UP001651050">
    <property type="component" value="Unassembled WGS sequence"/>
</dbReference>